<dbReference type="RefSeq" id="WP_084235250.1">
    <property type="nucleotide sequence ID" value="NZ_FWXW01000007.1"/>
</dbReference>
<dbReference type="Pfam" id="PF13290">
    <property type="entry name" value="CHB_HEX_C_1"/>
    <property type="match status" value="1"/>
</dbReference>
<dbReference type="OrthoDB" id="9770443at2"/>
<proteinExistence type="predicted"/>
<gene>
    <name evidence="2" type="ORF">SAMN02745168_2577</name>
</gene>
<keyword evidence="3" id="KW-1185">Reference proteome</keyword>
<dbReference type="STRING" id="1122930.SAMN02745168_2577"/>
<reference evidence="2 3" key="1">
    <citation type="submission" date="2017-04" db="EMBL/GenBank/DDBJ databases">
        <authorList>
            <person name="Afonso C.L."/>
            <person name="Miller P.J."/>
            <person name="Scott M.A."/>
            <person name="Spackman E."/>
            <person name="Goraichik I."/>
            <person name="Dimitrov K.M."/>
            <person name="Suarez D.L."/>
            <person name="Swayne D.E."/>
        </authorList>
    </citation>
    <scope>NUCLEOTIDE SEQUENCE [LARGE SCALE GENOMIC DNA]</scope>
    <source>
        <strain evidence="2 3">DSM 12816</strain>
    </source>
</reference>
<protein>
    <submittedName>
        <fullName evidence="2">Chitobiase/beta-hexosaminidase C-terminal domain-containing protein</fullName>
    </submittedName>
</protein>
<accession>A0A1W2C5V9</accession>
<dbReference type="InterPro" id="IPR059177">
    <property type="entry name" value="GH29D-like_dom"/>
</dbReference>
<evidence type="ECO:0000313" key="2">
    <source>
        <dbReference type="EMBL" id="SMC80491.1"/>
    </source>
</evidence>
<dbReference type="AlphaFoldDB" id="A0A1W2C5V9"/>
<dbReference type="EMBL" id="FWXW01000007">
    <property type="protein sequence ID" value="SMC80491.1"/>
    <property type="molecule type" value="Genomic_DNA"/>
</dbReference>
<organism evidence="2 3">
    <name type="scientific">Papillibacter cinnamivorans DSM 12816</name>
    <dbReference type="NCBI Taxonomy" id="1122930"/>
    <lineage>
        <taxon>Bacteria</taxon>
        <taxon>Bacillati</taxon>
        <taxon>Bacillota</taxon>
        <taxon>Clostridia</taxon>
        <taxon>Eubacteriales</taxon>
        <taxon>Oscillospiraceae</taxon>
        <taxon>Papillibacter</taxon>
    </lineage>
</organism>
<feature type="domain" description="GH29D-like beta-sandwich" evidence="1">
    <location>
        <begin position="294"/>
        <end position="341"/>
    </location>
</feature>
<dbReference type="Proteomes" id="UP000192790">
    <property type="component" value="Unassembled WGS sequence"/>
</dbReference>
<evidence type="ECO:0000259" key="1">
    <source>
        <dbReference type="Pfam" id="PF13290"/>
    </source>
</evidence>
<name>A0A1W2C5V9_9FIRM</name>
<sequence length="360" mass="38672">MAQNYASKYASKVDERFAKKSFTDKLFNKDFNFVGVQTINVFSISTVPLSTYSGSGTDRFGSPTEVGNTLQELTLTQKPAFSLTIDKTNDADQMGTKAAASALQRELDEVLYPAVDKYRIRRLCYGAGKVASISAAPTSSDIVDKITDGTEYLDNKLVPEEGRYLLIRSDMYKALKRSDDFLNLQDLGAKALSKGHVGEVDNMMVIKVPVSFMPAGVYFIIGHKKAALGAMKLSEFFTHKNPPGLCGVRVEGLVYHDAFVLGSKCDAIYVAAAAANIQSSPVIAEDSGTDGLVSVTASGATIYYTVDGSDPRYSSTRALIASGGTFTLEESATVKAYAYVESDSAPKYPTAVVSTDITVS</sequence>
<evidence type="ECO:0000313" key="3">
    <source>
        <dbReference type="Proteomes" id="UP000192790"/>
    </source>
</evidence>